<feature type="region of interest" description="Disordered" evidence="1">
    <location>
        <begin position="57"/>
        <end position="78"/>
    </location>
</feature>
<reference evidence="2 3" key="1">
    <citation type="submission" date="2021-02" db="EMBL/GenBank/DDBJ databases">
        <title>Genome Streptomyces sp. RHZ10.</title>
        <authorList>
            <person name="Besaury L."/>
        </authorList>
    </citation>
    <scope>NUCLEOTIDE SEQUENCE [LARGE SCALE GENOMIC DNA]</scope>
    <source>
        <strain evidence="2 3">RHZ10</strain>
    </source>
</reference>
<feature type="compositionally biased region" description="Pro residues" evidence="1">
    <location>
        <begin position="62"/>
        <end position="71"/>
    </location>
</feature>
<evidence type="ECO:0000256" key="1">
    <source>
        <dbReference type="SAM" id="MobiDB-lite"/>
    </source>
</evidence>
<keyword evidence="3" id="KW-1185">Reference proteome</keyword>
<dbReference type="Proteomes" id="UP000712045">
    <property type="component" value="Unassembled WGS sequence"/>
</dbReference>
<gene>
    <name evidence="2" type="ORF">JS521_16365</name>
</gene>
<accession>A0ABS2HXM5</accession>
<dbReference type="EMBL" id="JAFEUF010000073">
    <property type="protein sequence ID" value="MBM7055410.1"/>
    <property type="molecule type" value="Genomic_DNA"/>
</dbReference>
<proteinExistence type="predicted"/>
<evidence type="ECO:0008006" key="4">
    <source>
        <dbReference type="Google" id="ProtNLM"/>
    </source>
</evidence>
<organism evidence="2 3">
    <name type="scientific">Streptomyces durocortorensis</name>
    <dbReference type="NCBI Taxonomy" id="2811104"/>
    <lineage>
        <taxon>Bacteria</taxon>
        <taxon>Bacillati</taxon>
        <taxon>Actinomycetota</taxon>
        <taxon>Actinomycetes</taxon>
        <taxon>Kitasatosporales</taxon>
        <taxon>Streptomycetaceae</taxon>
        <taxon>Streptomyces</taxon>
    </lineage>
</organism>
<name>A0ABS2HXM5_9ACTN</name>
<evidence type="ECO:0000313" key="3">
    <source>
        <dbReference type="Proteomes" id="UP000712045"/>
    </source>
</evidence>
<protein>
    <recommendedName>
        <fullName evidence="4">Secreted protein</fullName>
    </recommendedName>
</protein>
<comment type="caution">
    <text evidence="2">The sequence shown here is derived from an EMBL/GenBank/DDBJ whole genome shotgun (WGS) entry which is preliminary data.</text>
</comment>
<evidence type="ECO:0000313" key="2">
    <source>
        <dbReference type="EMBL" id="MBM7055410.1"/>
    </source>
</evidence>
<dbReference type="RefSeq" id="WP_205083725.1">
    <property type="nucleotide sequence ID" value="NZ_JAFEUF010000073.1"/>
</dbReference>
<sequence>MTHGAVGAVALFLGVGIGISDDEARAEASDAGPTPRVTVTKEVKVPGPEITVTKTATVTAKPPKPPKPKGPPTTVAGDGEYLVGEEMRAGTYRTGGPGDSFGCYWERARNSSGEFDAIIANGNLEGSGRVTVNKGEVFKSSGCQDWKKAG</sequence>